<protein>
    <submittedName>
        <fullName evidence="1">Uncharacterized protein</fullName>
    </submittedName>
</protein>
<comment type="caution">
    <text evidence="1">The sequence shown here is derived from an EMBL/GenBank/DDBJ whole genome shotgun (WGS) entry which is preliminary data.</text>
</comment>
<dbReference type="EMBL" id="AWSD01000215">
    <property type="protein sequence ID" value="ERH18105.1"/>
    <property type="molecule type" value="Genomic_DNA"/>
</dbReference>
<dbReference type="HOGENOM" id="CLU_3192659_0_0_11"/>
<evidence type="ECO:0000313" key="2">
    <source>
        <dbReference type="Proteomes" id="UP000016498"/>
    </source>
</evidence>
<organism evidence="1 2">
    <name type="scientific">Actinomyces johnsonii F0510</name>
    <dbReference type="NCBI Taxonomy" id="1227262"/>
    <lineage>
        <taxon>Bacteria</taxon>
        <taxon>Bacillati</taxon>
        <taxon>Actinomycetota</taxon>
        <taxon>Actinomycetes</taxon>
        <taxon>Actinomycetales</taxon>
        <taxon>Actinomycetaceae</taxon>
        <taxon>Actinomyces</taxon>
    </lineage>
</organism>
<dbReference type="Proteomes" id="UP000016498">
    <property type="component" value="Unassembled WGS sequence"/>
</dbReference>
<gene>
    <name evidence="1" type="ORF">HMPREF1549_02053</name>
</gene>
<feature type="non-terminal residue" evidence="1">
    <location>
        <position position="1"/>
    </location>
</feature>
<accession>U1PPN2</accession>
<reference evidence="1 2" key="1">
    <citation type="submission" date="2013-06" db="EMBL/GenBank/DDBJ databases">
        <authorList>
            <person name="Weinstock G."/>
            <person name="Sodergren E."/>
            <person name="Lobos E.A."/>
            <person name="Fulton L."/>
            <person name="Fulton R."/>
            <person name="Courtney L."/>
            <person name="Fronick C."/>
            <person name="O'Laughlin M."/>
            <person name="Godfrey J."/>
            <person name="Wilson R.M."/>
            <person name="Miner T."/>
            <person name="Farmer C."/>
            <person name="Delehaunty K."/>
            <person name="Cordes M."/>
            <person name="Minx P."/>
            <person name="Tomlinson C."/>
            <person name="Chen J."/>
            <person name="Wollam A."/>
            <person name="Pepin K.H."/>
            <person name="Bhonagiri V."/>
            <person name="Zhang X."/>
            <person name="Warren W."/>
            <person name="Mitreva M."/>
            <person name="Mardis E.R."/>
            <person name="Wilson R.K."/>
        </authorList>
    </citation>
    <scope>NUCLEOTIDE SEQUENCE [LARGE SCALE GENOMIC DNA]</scope>
    <source>
        <strain evidence="1 2">F0510</strain>
    </source>
</reference>
<proteinExistence type="predicted"/>
<evidence type="ECO:0000313" key="1">
    <source>
        <dbReference type="EMBL" id="ERH18105.1"/>
    </source>
</evidence>
<dbReference type="AlphaFoldDB" id="U1PPN2"/>
<name>U1PPN2_9ACTO</name>
<sequence length="45" mass="4740">AGAGAAFDRRPRAGRPGAEAVLAGDQTWARVYQMVPGQHAPNHVE</sequence>